<feature type="transmembrane region" description="Helical" evidence="7">
    <location>
        <begin position="79"/>
        <end position="98"/>
    </location>
</feature>
<dbReference type="GO" id="GO:0016747">
    <property type="term" value="F:acyltransferase activity, transferring groups other than amino-acyl groups"/>
    <property type="evidence" value="ECO:0007669"/>
    <property type="project" value="InterPro"/>
</dbReference>
<dbReference type="KEGG" id="fwa:DCMF_28980"/>
<evidence type="ECO:0000256" key="6">
    <source>
        <dbReference type="ARBA" id="ARBA00023136"/>
    </source>
</evidence>
<proteinExistence type="inferred from homology"/>
<dbReference type="GO" id="GO:0005886">
    <property type="term" value="C:plasma membrane"/>
    <property type="evidence" value="ECO:0007669"/>
    <property type="project" value="UniProtKB-SubCell"/>
</dbReference>
<dbReference type="Gene3D" id="3.40.630.30">
    <property type="match status" value="1"/>
</dbReference>
<evidence type="ECO:0000313" key="9">
    <source>
        <dbReference type="EMBL" id="ATW28256.1"/>
    </source>
</evidence>
<dbReference type="InterPro" id="IPR049177">
    <property type="entry name" value="MgtC_SapB_SrpB_YhiD_N"/>
</dbReference>
<dbReference type="Pfam" id="PF13673">
    <property type="entry name" value="Acetyltransf_10"/>
    <property type="match status" value="1"/>
</dbReference>
<dbReference type="Pfam" id="PF02308">
    <property type="entry name" value="MgtC"/>
    <property type="match status" value="1"/>
</dbReference>
<comment type="subcellular location">
    <subcellularLocation>
        <location evidence="1">Cell membrane</location>
        <topology evidence="1">Multi-pass membrane protein</topology>
    </subcellularLocation>
</comment>
<dbReference type="InterPro" id="IPR003416">
    <property type="entry name" value="MgtC/SapB/SrpB/YhiD_fam"/>
</dbReference>
<evidence type="ECO:0000259" key="8">
    <source>
        <dbReference type="PROSITE" id="PS51186"/>
    </source>
</evidence>
<dbReference type="InterPro" id="IPR000182">
    <property type="entry name" value="GNAT_dom"/>
</dbReference>
<accession>A0A3G1L0D9</accession>
<evidence type="ECO:0000256" key="2">
    <source>
        <dbReference type="ARBA" id="ARBA00009298"/>
    </source>
</evidence>
<sequence length="295" mass="32695">MAEDKEGIQVDISLQVELGLRLLFALIIGAMIGSERHFHNKPAGARTHSLVCLASALFMIVSIYGFTGFDHIEAVKRDPARMAAQVISGMGFLGAGVIWKEGYTIKGLTTATTLWLVSGLGLASGSGMYIPAIITTVLAYVALYTFSIWEAALFKKREVRSRLPKIAEINIPHLKSGLENVLRESLGYDVSGQPENVVITFQWARSQNDPFYLTLGVKEDILQLFFLRLPTNQRSQGLGALIMQILVQWAKENGFHKIAVTSSTEALGFWLKNGFKQIDDKSFVYDINQRDPDPE</sequence>
<protein>
    <recommendedName>
        <fullName evidence="8">N-acetyltransferase domain-containing protein</fullName>
    </recommendedName>
</protein>
<gene>
    <name evidence="9" type="ORF">DCMF_28980</name>
</gene>
<feature type="transmembrane region" description="Helical" evidence="7">
    <location>
        <begin position="129"/>
        <end position="154"/>
    </location>
</feature>
<dbReference type="Proteomes" id="UP000323521">
    <property type="component" value="Chromosome"/>
</dbReference>
<keyword evidence="6 7" id="KW-0472">Membrane</keyword>
<reference evidence="9 10" key="1">
    <citation type="submission" date="2016-10" db="EMBL/GenBank/DDBJ databases">
        <title>Complete Genome Sequence of Peptococcaceae strain DCMF.</title>
        <authorList>
            <person name="Edwards R.J."/>
            <person name="Holland S.I."/>
            <person name="Deshpande N.P."/>
            <person name="Wong Y.K."/>
            <person name="Ertan H."/>
            <person name="Manefield M."/>
            <person name="Russell T.L."/>
            <person name="Lee M.J."/>
        </authorList>
    </citation>
    <scope>NUCLEOTIDE SEQUENCE [LARGE SCALE GENOMIC DNA]</scope>
    <source>
        <strain evidence="9 10">DCMF</strain>
    </source>
</reference>
<evidence type="ECO:0000256" key="4">
    <source>
        <dbReference type="ARBA" id="ARBA00022692"/>
    </source>
</evidence>
<comment type="similarity">
    <text evidence="2">Belongs to the MgtC/SapB family.</text>
</comment>
<keyword evidence="3" id="KW-1003">Cell membrane</keyword>
<evidence type="ECO:0000256" key="1">
    <source>
        <dbReference type="ARBA" id="ARBA00004651"/>
    </source>
</evidence>
<evidence type="ECO:0000313" key="10">
    <source>
        <dbReference type="Proteomes" id="UP000323521"/>
    </source>
</evidence>
<dbReference type="EMBL" id="CP017634">
    <property type="protein sequence ID" value="ATW28256.1"/>
    <property type="molecule type" value="Genomic_DNA"/>
</dbReference>
<dbReference type="PANTHER" id="PTHR33778:SF1">
    <property type="entry name" value="MAGNESIUM TRANSPORTER YHID-RELATED"/>
    <property type="match status" value="1"/>
</dbReference>
<dbReference type="OrthoDB" id="9811198at2"/>
<name>A0A3G1L0D9_FORW1</name>
<dbReference type="RefSeq" id="WP_148137669.1">
    <property type="nucleotide sequence ID" value="NZ_CP017634.1"/>
</dbReference>
<organism evidence="9 10">
    <name type="scientific">Formimonas warabiya</name>
    <dbReference type="NCBI Taxonomy" id="1761012"/>
    <lineage>
        <taxon>Bacteria</taxon>
        <taxon>Bacillati</taxon>
        <taxon>Bacillota</taxon>
        <taxon>Clostridia</taxon>
        <taxon>Eubacteriales</taxon>
        <taxon>Peptococcaceae</taxon>
        <taxon>Candidatus Formimonas</taxon>
    </lineage>
</organism>
<dbReference type="PRINTS" id="PR01837">
    <property type="entry name" value="MGTCSAPBPROT"/>
</dbReference>
<feature type="domain" description="N-acetyltransferase" evidence="8">
    <location>
        <begin position="161"/>
        <end position="295"/>
    </location>
</feature>
<keyword evidence="5 7" id="KW-1133">Transmembrane helix</keyword>
<evidence type="ECO:0000256" key="3">
    <source>
        <dbReference type="ARBA" id="ARBA00022475"/>
    </source>
</evidence>
<evidence type="ECO:0000256" key="7">
    <source>
        <dbReference type="SAM" id="Phobius"/>
    </source>
</evidence>
<dbReference type="PROSITE" id="PS51186">
    <property type="entry name" value="GNAT"/>
    <property type="match status" value="1"/>
</dbReference>
<keyword evidence="4 7" id="KW-0812">Transmembrane</keyword>
<dbReference type="SUPFAM" id="SSF55729">
    <property type="entry name" value="Acyl-CoA N-acyltransferases (Nat)"/>
    <property type="match status" value="1"/>
</dbReference>
<dbReference type="AlphaFoldDB" id="A0A3G1L0D9"/>
<dbReference type="InterPro" id="IPR016181">
    <property type="entry name" value="Acyl_CoA_acyltransferase"/>
</dbReference>
<feature type="transmembrane region" description="Helical" evidence="7">
    <location>
        <begin position="12"/>
        <end position="33"/>
    </location>
</feature>
<feature type="transmembrane region" description="Helical" evidence="7">
    <location>
        <begin position="45"/>
        <end position="67"/>
    </location>
</feature>
<keyword evidence="10" id="KW-1185">Reference proteome</keyword>
<evidence type="ECO:0000256" key="5">
    <source>
        <dbReference type="ARBA" id="ARBA00022989"/>
    </source>
</evidence>
<dbReference type="PANTHER" id="PTHR33778">
    <property type="entry name" value="PROTEIN MGTC"/>
    <property type="match status" value="1"/>
</dbReference>